<evidence type="ECO:0008006" key="4">
    <source>
        <dbReference type="Google" id="ProtNLM"/>
    </source>
</evidence>
<evidence type="ECO:0000256" key="1">
    <source>
        <dbReference type="ARBA" id="ARBA00006781"/>
    </source>
</evidence>
<dbReference type="PANTHER" id="PTHR13261">
    <property type="entry name" value="BRCA2 AND CDKN1A INTERACTING PROTEIN"/>
    <property type="match status" value="1"/>
</dbReference>
<evidence type="ECO:0000313" key="3">
    <source>
        <dbReference type="EMBL" id="CAD8772953.1"/>
    </source>
</evidence>
<name>A0A7S0YF68_9CHLO</name>
<proteinExistence type="inferred from homology"/>
<feature type="region of interest" description="Disordered" evidence="2">
    <location>
        <begin position="360"/>
        <end position="421"/>
    </location>
</feature>
<sequence>MAKASKRKLEEVENPKVEEEEKGEEEEEEEEEDEQFENDDEEDGSDSDDSDDSDDDSDDEDSCPDVSDEEEDDNDSAEEDDDGKEINVEFSFDDPKEEDYLGLRTLLSNYHDGGIYDISGLVSSIIEQDLVGTVVKTAEDSDPIAVLTVLNTLNHKDKDFMSQTKDFLFSKCKTEYKDKIEKMFSEKGNGLLVSERLLNCHPKIAPPLVQFLFDEISNVVEDDDDDIDPATRDSFRFKNYLLISRVYTDPLGEESAAVATANNDKPKKKKQKKSDNTQAAAATTAAVEVEPVVVYVRPEDEYLHKLAEWSCVFPVDNRQVAKDELQPMRLVMVVGAEKVKEARKNLDRVVGNMASGGVGEVGGVFGEEEEVEKEEEKEEEKKEEMKAKGKKEMPKVETGKGKKEQGKSTLDGKGRKGKAGK</sequence>
<dbReference type="PANTHER" id="PTHR13261:SF0">
    <property type="entry name" value="BRCA2 AND CDKN1A-INTERACTING PROTEIN"/>
    <property type="match status" value="1"/>
</dbReference>
<feature type="compositionally biased region" description="Basic and acidic residues" evidence="2">
    <location>
        <begin position="379"/>
        <end position="414"/>
    </location>
</feature>
<dbReference type="EMBL" id="HBFM01014874">
    <property type="protein sequence ID" value="CAD8772953.1"/>
    <property type="molecule type" value="Transcribed_RNA"/>
</dbReference>
<feature type="compositionally biased region" description="Acidic residues" evidence="2">
    <location>
        <begin position="20"/>
        <end position="83"/>
    </location>
</feature>
<dbReference type="Pfam" id="PF13862">
    <property type="entry name" value="BCCIP"/>
    <property type="match status" value="1"/>
</dbReference>
<organism evidence="3">
    <name type="scientific">Polytomella parva</name>
    <dbReference type="NCBI Taxonomy" id="51329"/>
    <lineage>
        <taxon>Eukaryota</taxon>
        <taxon>Viridiplantae</taxon>
        <taxon>Chlorophyta</taxon>
        <taxon>core chlorophytes</taxon>
        <taxon>Chlorophyceae</taxon>
        <taxon>CS clade</taxon>
        <taxon>Chlamydomonadales</taxon>
        <taxon>Chlamydomonadaceae</taxon>
        <taxon>Polytomella</taxon>
    </lineage>
</organism>
<feature type="region of interest" description="Disordered" evidence="2">
    <location>
        <begin position="258"/>
        <end position="282"/>
    </location>
</feature>
<feature type="region of interest" description="Disordered" evidence="2">
    <location>
        <begin position="1"/>
        <end position="93"/>
    </location>
</feature>
<evidence type="ECO:0000256" key="2">
    <source>
        <dbReference type="SAM" id="MobiDB-lite"/>
    </source>
</evidence>
<gene>
    <name evidence="3" type="ORF">PPAR00522_LOCUS9359</name>
</gene>
<comment type="similarity">
    <text evidence="1">Belongs to the BCP1 family.</text>
</comment>
<dbReference type="AlphaFoldDB" id="A0A7S0YF68"/>
<protein>
    <recommendedName>
        <fullName evidence="4">Protein BCCIP homolog</fullName>
    </recommendedName>
</protein>
<reference evidence="3" key="1">
    <citation type="submission" date="2021-01" db="EMBL/GenBank/DDBJ databases">
        <authorList>
            <person name="Corre E."/>
            <person name="Pelletier E."/>
            <person name="Niang G."/>
            <person name="Scheremetjew M."/>
            <person name="Finn R."/>
            <person name="Kale V."/>
            <person name="Holt S."/>
            <person name="Cochrane G."/>
            <person name="Meng A."/>
            <person name="Brown T."/>
            <person name="Cohen L."/>
        </authorList>
    </citation>
    <scope>NUCLEOTIDE SEQUENCE</scope>
    <source>
        <strain evidence="3">SAG 63-3</strain>
    </source>
</reference>
<feature type="compositionally biased region" description="Acidic residues" evidence="2">
    <location>
        <begin position="366"/>
        <end position="378"/>
    </location>
</feature>
<dbReference type="InterPro" id="IPR025602">
    <property type="entry name" value="BCP1_family"/>
</dbReference>
<accession>A0A7S0YF68</accession>
<feature type="compositionally biased region" description="Basic and acidic residues" evidence="2">
    <location>
        <begin position="7"/>
        <end position="19"/>
    </location>
</feature>
<dbReference type="GO" id="GO:0005634">
    <property type="term" value="C:nucleus"/>
    <property type="evidence" value="ECO:0007669"/>
    <property type="project" value="TreeGrafter"/>
</dbReference>